<accession>A0ABV7BPU3</accession>
<comment type="caution">
    <text evidence="10">The sequence shown here is derived from an EMBL/GenBank/DDBJ whole genome shotgun (WGS) entry which is preliminary data.</text>
</comment>
<evidence type="ECO:0000256" key="5">
    <source>
        <dbReference type="ARBA" id="ARBA00022982"/>
    </source>
</evidence>
<evidence type="ECO:0000256" key="2">
    <source>
        <dbReference type="ARBA" id="ARBA00022448"/>
    </source>
</evidence>
<evidence type="ECO:0000313" key="11">
    <source>
        <dbReference type="Proteomes" id="UP001595420"/>
    </source>
</evidence>
<keyword evidence="2" id="KW-0813">Transport</keyword>
<proteinExistence type="predicted"/>
<organism evidence="10 11">
    <name type="scientific">Falsiroseomonas tokyonensis</name>
    <dbReference type="NCBI Taxonomy" id="430521"/>
    <lineage>
        <taxon>Bacteria</taxon>
        <taxon>Pseudomonadati</taxon>
        <taxon>Pseudomonadota</taxon>
        <taxon>Alphaproteobacteria</taxon>
        <taxon>Acetobacterales</taxon>
        <taxon>Roseomonadaceae</taxon>
        <taxon>Falsiroseomonas</taxon>
    </lineage>
</organism>
<feature type="chain" id="PRO_5046084201" evidence="8">
    <location>
        <begin position="19"/>
        <end position="235"/>
    </location>
</feature>
<keyword evidence="8" id="KW-0732">Signal</keyword>
<keyword evidence="6 7" id="KW-0408">Iron</keyword>
<keyword evidence="4" id="KW-0574">Periplasm</keyword>
<evidence type="ECO:0000259" key="9">
    <source>
        <dbReference type="PROSITE" id="PS51007"/>
    </source>
</evidence>
<sequence length="235" mass="24215">MRPALPLALLLLAGTAAAAVELLGNPPSPRQVASGRAVAAGAGGQGQQGACFACHGFDGAGQAAAGFPALAGQSAEYLHEQLERYASGARPNPIMQPIAAAMTPDQRRDVSVYYAAQPPQASAGARPQGDPALLQHGGNLSAIGSAERGVQACQNCHGPGGIGLWPNYPRLAGQPADYLAAQLRAWKQGERPGDEPYNFMANIAARLTEDDIRAVSLYFASVRTVPRQAGTGVLP</sequence>
<comment type="subcellular location">
    <subcellularLocation>
        <location evidence="1">Periplasm</location>
    </subcellularLocation>
</comment>
<dbReference type="Proteomes" id="UP001595420">
    <property type="component" value="Unassembled WGS sequence"/>
</dbReference>
<feature type="domain" description="Cytochrome c" evidence="9">
    <location>
        <begin position="132"/>
        <end position="223"/>
    </location>
</feature>
<evidence type="ECO:0000256" key="6">
    <source>
        <dbReference type="ARBA" id="ARBA00023004"/>
    </source>
</evidence>
<feature type="signal peptide" evidence="8">
    <location>
        <begin position="1"/>
        <end position="18"/>
    </location>
</feature>
<dbReference type="PANTHER" id="PTHR33751:SF9">
    <property type="entry name" value="CYTOCHROME C4"/>
    <property type="match status" value="1"/>
</dbReference>
<dbReference type="Pfam" id="PF13442">
    <property type="entry name" value="Cytochrome_CBB3"/>
    <property type="match status" value="1"/>
</dbReference>
<dbReference type="InterPro" id="IPR050597">
    <property type="entry name" value="Cytochrome_c_Oxidase_Subunit"/>
</dbReference>
<dbReference type="PROSITE" id="PS51007">
    <property type="entry name" value="CYTC"/>
    <property type="match status" value="2"/>
</dbReference>
<reference evidence="11" key="1">
    <citation type="journal article" date="2019" name="Int. J. Syst. Evol. Microbiol.">
        <title>The Global Catalogue of Microorganisms (GCM) 10K type strain sequencing project: providing services to taxonomists for standard genome sequencing and annotation.</title>
        <authorList>
            <consortium name="The Broad Institute Genomics Platform"/>
            <consortium name="The Broad Institute Genome Sequencing Center for Infectious Disease"/>
            <person name="Wu L."/>
            <person name="Ma J."/>
        </authorList>
    </citation>
    <scope>NUCLEOTIDE SEQUENCE [LARGE SCALE GENOMIC DNA]</scope>
    <source>
        <strain evidence="11">CGMCC 1.16855</strain>
    </source>
</reference>
<protein>
    <submittedName>
        <fullName evidence="10">C-type cytochrome</fullName>
    </submittedName>
</protein>
<keyword evidence="5" id="KW-0249">Electron transport</keyword>
<evidence type="ECO:0000256" key="8">
    <source>
        <dbReference type="SAM" id="SignalP"/>
    </source>
</evidence>
<evidence type="ECO:0000256" key="4">
    <source>
        <dbReference type="ARBA" id="ARBA00022764"/>
    </source>
</evidence>
<evidence type="ECO:0000256" key="3">
    <source>
        <dbReference type="ARBA" id="ARBA00022723"/>
    </source>
</evidence>
<evidence type="ECO:0000256" key="7">
    <source>
        <dbReference type="PROSITE-ProRule" id="PRU00433"/>
    </source>
</evidence>
<keyword evidence="7" id="KW-0349">Heme</keyword>
<dbReference type="EMBL" id="JBHRSB010000001">
    <property type="protein sequence ID" value="MFC2998648.1"/>
    <property type="molecule type" value="Genomic_DNA"/>
</dbReference>
<name>A0ABV7BPU3_9PROT</name>
<keyword evidence="3 7" id="KW-0479">Metal-binding</keyword>
<dbReference type="RefSeq" id="WP_216834121.1">
    <property type="nucleotide sequence ID" value="NZ_JAFNJS010000001.1"/>
</dbReference>
<dbReference type="InterPro" id="IPR024167">
    <property type="entry name" value="Cytochrome_c4-like"/>
</dbReference>
<dbReference type="Pfam" id="PF00034">
    <property type="entry name" value="Cytochrom_C"/>
    <property type="match status" value="1"/>
</dbReference>
<feature type="domain" description="Cytochrome c" evidence="9">
    <location>
        <begin position="30"/>
        <end position="118"/>
    </location>
</feature>
<evidence type="ECO:0000256" key="1">
    <source>
        <dbReference type="ARBA" id="ARBA00004418"/>
    </source>
</evidence>
<keyword evidence="11" id="KW-1185">Reference proteome</keyword>
<gene>
    <name evidence="10" type="ORF">ACFOD3_02025</name>
</gene>
<dbReference type="PANTHER" id="PTHR33751">
    <property type="entry name" value="CBB3-TYPE CYTOCHROME C OXIDASE SUBUNIT FIXP"/>
    <property type="match status" value="1"/>
</dbReference>
<evidence type="ECO:0000313" key="10">
    <source>
        <dbReference type="EMBL" id="MFC2998648.1"/>
    </source>
</evidence>
<dbReference type="InterPro" id="IPR009056">
    <property type="entry name" value="Cyt_c-like_dom"/>
</dbReference>
<dbReference type="PIRSF" id="PIRSF000005">
    <property type="entry name" value="Cytochrome_c4"/>
    <property type="match status" value="1"/>
</dbReference>